<name>A0A1H5L7H4_9MICC</name>
<sequence length="485" mass="51113">MNTGLQGLDPQDCHELVKLLKNSAHQLEQTSGQLSQTVARTGWQGPDSQQFRAQWPGNRTRLHNTARALEDMAHVVLRNIAEQERTSAVDDGGGFLGELLDAGKDLWDDFTEGAGNVLDGVVDGIGDGFEWLGGVIKGNIEQAGGSFLSNLAHLGKMGVDVLSGNPPSVAGLLSQLVLTGGTGLNQLIVASTGGLINPHIFDDGTPYAGEPQAITRGSDNPLQLPTSASAIFGSVEDAYAMGHVPGTENGDIRIVKVEQADGTFAYIVNIPGTEQWVPNGSGQARDLTSNIMLVAGQSTTAQRDIVLAMERAGIPADAPVMLAGHSQGGMLAVQLGSDQEFLSRYNVTNIMTVGSPIDMSNVDPRISVLAAQHGGDLVPKLDLGGLDTNLTMPGASSNVSVVTMDDPPRDTLGNILHYAPSPLGNLVQDARDVVGNHATDSYRDDLANTDKYPEIAQYEQGPSMRVFLSDDPSRVTGVDVPVGRK</sequence>
<evidence type="ECO:0008006" key="3">
    <source>
        <dbReference type="Google" id="ProtNLM"/>
    </source>
</evidence>
<dbReference type="Gene3D" id="1.10.287.1060">
    <property type="entry name" value="ESAT-6-like"/>
    <property type="match status" value="1"/>
</dbReference>
<dbReference type="Gene3D" id="3.40.50.1820">
    <property type="entry name" value="alpha/beta hydrolase"/>
    <property type="match status" value="1"/>
</dbReference>
<dbReference type="EMBL" id="FNTV01000001">
    <property type="protein sequence ID" value="SEE72910.1"/>
    <property type="molecule type" value="Genomic_DNA"/>
</dbReference>
<dbReference type="SUPFAM" id="SSF53474">
    <property type="entry name" value="alpha/beta-Hydrolases"/>
    <property type="match status" value="1"/>
</dbReference>
<dbReference type="InterPro" id="IPR029058">
    <property type="entry name" value="AB_hydrolase_fold"/>
</dbReference>
<organism evidence="1 2">
    <name type="scientific">Arthrobacter alpinus</name>
    <dbReference type="NCBI Taxonomy" id="656366"/>
    <lineage>
        <taxon>Bacteria</taxon>
        <taxon>Bacillati</taxon>
        <taxon>Actinomycetota</taxon>
        <taxon>Actinomycetes</taxon>
        <taxon>Micrococcales</taxon>
        <taxon>Micrococcaceae</taxon>
        <taxon>Arthrobacter</taxon>
    </lineage>
</organism>
<dbReference type="RefSeq" id="WP_074711735.1">
    <property type="nucleotide sequence ID" value="NZ_FNTV01000001.1"/>
</dbReference>
<reference evidence="1 2" key="1">
    <citation type="submission" date="2016-10" db="EMBL/GenBank/DDBJ databases">
        <authorList>
            <person name="de Groot N.N."/>
        </authorList>
    </citation>
    <scope>NUCLEOTIDE SEQUENCE [LARGE SCALE GENOMIC DNA]</scope>
    <source>
        <strain evidence="1 2">DSM 22274</strain>
    </source>
</reference>
<evidence type="ECO:0000313" key="2">
    <source>
        <dbReference type="Proteomes" id="UP000182725"/>
    </source>
</evidence>
<evidence type="ECO:0000313" key="1">
    <source>
        <dbReference type="EMBL" id="SEE72910.1"/>
    </source>
</evidence>
<dbReference type="AlphaFoldDB" id="A0A1H5L7H4"/>
<proteinExistence type="predicted"/>
<gene>
    <name evidence="1" type="ORF">SAMN04489740_2336</name>
</gene>
<protein>
    <recommendedName>
        <fullName evidence="3">WXG100 family type VII secretion target</fullName>
    </recommendedName>
</protein>
<accession>A0A1H5L7H4</accession>
<dbReference type="Proteomes" id="UP000182725">
    <property type="component" value="Unassembled WGS sequence"/>
</dbReference>